<dbReference type="InterPro" id="IPR013429">
    <property type="entry name" value="Regulatory_FmdB_Zinc_ribbon"/>
</dbReference>
<sequence length="77" mass="8442">MPIFEYQCRQCGNACELLIKGEQIPLCSHCGSEALDKQISLPAAKGKFPGMIKAARSQAAREGHFSNYSAAERKKVQ</sequence>
<proteinExistence type="predicted"/>
<name>E6QRL4_9ZZZZ</name>
<accession>E6QRL4</accession>
<evidence type="ECO:0000313" key="2">
    <source>
        <dbReference type="EMBL" id="CBI09886.1"/>
    </source>
</evidence>
<dbReference type="EMBL" id="CABR01000056">
    <property type="protein sequence ID" value="CBI09886.1"/>
    <property type="molecule type" value="Genomic_DNA"/>
</dbReference>
<protein>
    <recommendedName>
        <fullName evidence="1">Putative regulatory protein FmdB zinc ribbon domain-containing protein</fullName>
    </recommendedName>
</protein>
<dbReference type="AlphaFoldDB" id="E6QRL4"/>
<organism evidence="2">
    <name type="scientific">mine drainage metagenome</name>
    <dbReference type="NCBI Taxonomy" id="410659"/>
    <lineage>
        <taxon>unclassified sequences</taxon>
        <taxon>metagenomes</taxon>
        <taxon>ecological metagenomes</taxon>
    </lineage>
</organism>
<gene>
    <name evidence="2" type="ORF">CARN7_0633</name>
</gene>
<reference evidence="2" key="1">
    <citation type="submission" date="2009-10" db="EMBL/GenBank/DDBJ databases">
        <title>Diversity of trophic interactions inside an arsenic-rich microbial ecosystem.</title>
        <authorList>
            <person name="Bertin P.N."/>
            <person name="Heinrich-Salmeron A."/>
            <person name="Pelletier E."/>
            <person name="Goulhen-Chollet F."/>
            <person name="Arsene-Ploetze F."/>
            <person name="Gallien S."/>
            <person name="Calteau A."/>
            <person name="Vallenet D."/>
            <person name="Casiot C."/>
            <person name="Chane-Woon-Ming B."/>
            <person name="Giloteaux L."/>
            <person name="Barakat M."/>
            <person name="Bonnefoy V."/>
            <person name="Bruneel O."/>
            <person name="Chandler M."/>
            <person name="Cleiss J."/>
            <person name="Duran R."/>
            <person name="Elbaz-Poulichet F."/>
            <person name="Fonknechten N."/>
            <person name="Lauga B."/>
            <person name="Mornico D."/>
            <person name="Ortet P."/>
            <person name="Schaeffer C."/>
            <person name="Siguier P."/>
            <person name="Alexander Thil Smith A."/>
            <person name="Van Dorsselaer A."/>
            <person name="Weissenbach J."/>
            <person name="Medigue C."/>
            <person name="Le Paslier D."/>
        </authorList>
    </citation>
    <scope>NUCLEOTIDE SEQUENCE</scope>
</reference>
<evidence type="ECO:0000259" key="1">
    <source>
        <dbReference type="SMART" id="SM00834"/>
    </source>
</evidence>
<dbReference type="Pfam" id="PF09723">
    <property type="entry name" value="Zn_ribbon_8"/>
    <property type="match status" value="1"/>
</dbReference>
<feature type="domain" description="Putative regulatory protein FmdB zinc ribbon" evidence="1">
    <location>
        <begin position="1"/>
        <end position="40"/>
    </location>
</feature>
<dbReference type="NCBIfam" id="TIGR02605">
    <property type="entry name" value="CxxC_CxxC_SSSS"/>
    <property type="match status" value="1"/>
</dbReference>
<dbReference type="SMART" id="SM00834">
    <property type="entry name" value="CxxC_CXXC_SSSS"/>
    <property type="match status" value="1"/>
</dbReference>
<comment type="caution">
    <text evidence="2">The sequence shown here is derived from an EMBL/GenBank/DDBJ whole genome shotgun (WGS) entry which is preliminary data.</text>
</comment>